<dbReference type="AlphaFoldDB" id="A0A9W9PPK0"/>
<evidence type="ECO:0000313" key="2">
    <source>
        <dbReference type="Proteomes" id="UP001147746"/>
    </source>
</evidence>
<reference evidence="1" key="1">
    <citation type="submission" date="2022-12" db="EMBL/GenBank/DDBJ databases">
        <authorList>
            <person name="Petersen C."/>
        </authorList>
    </citation>
    <scope>NUCLEOTIDE SEQUENCE</scope>
    <source>
        <strain evidence="1">IBT 21472</strain>
    </source>
</reference>
<gene>
    <name evidence="1" type="ORF">N7476_011489</name>
</gene>
<keyword evidence="2" id="KW-1185">Reference proteome</keyword>
<accession>A0A9W9PPK0</accession>
<comment type="caution">
    <text evidence="1">The sequence shown here is derived from an EMBL/GenBank/DDBJ whole genome shotgun (WGS) entry which is preliminary data.</text>
</comment>
<sequence length="158" mass="17254">MDHLTAIGPAGSLIAFIDFSFNLISGVNKVLVSSSGMTPENANLGALVEDSNGVTKDIISDVPPGTENEKKLCILATNCHTLSKEIFQTLENLRPCFLCQTVNLDLYSHLPPPLLARLKREKLISGPNVLLEAAMENKMGLMVELLREGRSPRERVLI</sequence>
<name>A0A9W9PPK0_9EURO</name>
<organism evidence="1 2">
    <name type="scientific">Penicillium atrosanguineum</name>
    <dbReference type="NCBI Taxonomy" id="1132637"/>
    <lineage>
        <taxon>Eukaryota</taxon>
        <taxon>Fungi</taxon>
        <taxon>Dikarya</taxon>
        <taxon>Ascomycota</taxon>
        <taxon>Pezizomycotina</taxon>
        <taxon>Eurotiomycetes</taxon>
        <taxon>Eurotiomycetidae</taxon>
        <taxon>Eurotiales</taxon>
        <taxon>Aspergillaceae</taxon>
        <taxon>Penicillium</taxon>
    </lineage>
</organism>
<reference evidence="1" key="2">
    <citation type="journal article" date="2023" name="IMA Fungus">
        <title>Comparative genomic study of the Penicillium genus elucidates a diverse pangenome and 15 lateral gene transfer events.</title>
        <authorList>
            <person name="Petersen C."/>
            <person name="Sorensen T."/>
            <person name="Nielsen M.R."/>
            <person name="Sondergaard T.E."/>
            <person name="Sorensen J.L."/>
            <person name="Fitzpatrick D.A."/>
            <person name="Frisvad J.C."/>
            <person name="Nielsen K.L."/>
        </authorList>
    </citation>
    <scope>NUCLEOTIDE SEQUENCE</scope>
    <source>
        <strain evidence="1">IBT 21472</strain>
    </source>
</reference>
<evidence type="ECO:0000313" key="1">
    <source>
        <dbReference type="EMBL" id="KAJ5299932.1"/>
    </source>
</evidence>
<dbReference type="EMBL" id="JAPZBO010000010">
    <property type="protein sequence ID" value="KAJ5299932.1"/>
    <property type="molecule type" value="Genomic_DNA"/>
</dbReference>
<protein>
    <submittedName>
        <fullName evidence="1">Uncharacterized protein</fullName>
    </submittedName>
</protein>
<proteinExistence type="predicted"/>
<dbReference type="OrthoDB" id="4321464at2759"/>
<dbReference type="Proteomes" id="UP001147746">
    <property type="component" value="Unassembled WGS sequence"/>
</dbReference>